<evidence type="ECO:0000313" key="7">
    <source>
        <dbReference type="Proteomes" id="UP000197138"/>
    </source>
</evidence>
<name>A0A218W1A7_PUNGR</name>
<comment type="caution">
    <text evidence="5">The sequence shown here is derived from an EMBL/GenBank/DDBJ whole genome shotgun (WGS) entry which is preliminary data.</text>
</comment>
<dbReference type="SUPFAM" id="SSF47473">
    <property type="entry name" value="EF-hand"/>
    <property type="match status" value="1"/>
</dbReference>
<dbReference type="STRING" id="22663.A0A218W1A7"/>
<dbReference type="InterPro" id="IPR002048">
    <property type="entry name" value="EF_hand_dom"/>
</dbReference>
<dbReference type="PANTHER" id="PTHR10891">
    <property type="entry name" value="EF-HAND CALCIUM-BINDING DOMAIN CONTAINING PROTEIN"/>
    <property type="match status" value="1"/>
</dbReference>
<evidence type="ECO:0000256" key="1">
    <source>
        <dbReference type="ARBA" id="ARBA00022723"/>
    </source>
</evidence>
<organism evidence="5 7">
    <name type="scientific">Punica granatum</name>
    <name type="common">Pomegranate</name>
    <dbReference type="NCBI Taxonomy" id="22663"/>
    <lineage>
        <taxon>Eukaryota</taxon>
        <taxon>Viridiplantae</taxon>
        <taxon>Streptophyta</taxon>
        <taxon>Embryophyta</taxon>
        <taxon>Tracheophyta</taxon>
        <taxon>Spermatophyta</taxon>
        <taxon>Magnoliopsida</taxon>
        <taxon>eudicotyledons</taxon>
        <taxon>Gunneridae</taxon>
        <taxon>Pentapetalae</taxon>
        <taxon>rosids</taxon>
        <taxon>malvids</taxon>
        <taxon>Myrtales</taxon>
        <taxon>Lythraceae</taxon>
        <taxon>Punica</taxon>
    </lineage>
</organism>
<feature type="domain" description="EF-hand" evidence="4">
    <location>
        <begin position="158"/>
        <end position="188"/>
    </location>
</feature>
<evidence type="ECO:0000256" key="3">
    <source>
        <dbReference type="ARBA" id="ARBA00022837"/>
    </source>
</evidence>
<dbReference type="CDD" id="cd00051">
    <property type="entry name" value="EFh"/>
    <property type="match status" value="1"/>
</dbReference>
<evidence type="ECO:0000259" key="4">
    <source>
        <dbReference type="PROSITE" id="PS50222"/>
    </source>
</evidence>
<dbReference type="Pfam" id="PF13833">
    <property type="entry name" value="EF-hand_8"/>
    <property type="match status" value="1"/>
</dbReference>
<dbReference type="InterPro" id="IPR039647">
    <property type="entry name" value="EF_hand_pair_protein_CML-like"/>
</dbReference>
<dbReference type="FunFam" id="1.10.238.10:FF:000001">
    <property type="entry name" value="Calmodulin 1"/>
    <property type="match status" value="1"/>
</dbReference>
<keyword evidence="1" id="KW-0479">Metal-binding</keyword>
<feature type="domain" description="EF-hand" evidence="4">
    <location>
        <begin position="44"/>
        <end position="79"/>
    </location>
</feature>
<dbReference type="Proteomes" id="UP000233551">
    <property type="component" value="Unassembled WGS sequence"/>
</dbReference>
<feature type="domain" description="EF-hand" evidence="4">
    <location>
        <begin position="80"/>
        <end position="115"/>
    </location>
</feature>
<dbReference type="Proteomes" id="UP000197138">
    <property type="component" value="Unassembled WGS sequence"/>
</dbReference>
<reference evidence="6 8" key="3">
    <citation type="submission" date="2017-11" db="EMBL/GenBank/DDBJ databases">
        <title>De-novo sequencing of pomegranate (Punica granatum L.) genome.</title>
        <authorList>
            <person name="Akparov Z."/>
            <person name="Amiraslanov A."/>
            <person name="Hajiyeva S."/>
            <person name="Abbasov M."/>
            <person name="Kaur K."/>
            <person name="Hamwieh A."/>
            <person name="Solovyev V."/>
            <person name="Salamov A."/>
            <person name="Braich B."/>
            <person name="Kosarev P."/>
            <person name="Mahmoud A."/>
            <person name="Hajiyev E."/>
            <person name="Babayeva S."/>
            <person name="Izzatullayeva V."/>
            <person name="Mammadov A."/>
            <person name="Mammadov A."/>
            <person name="Sharifova S."/>
            <person name="Ojaghi J."/>
            <person name="Eynullazada K."/>
            <person name="Bayramov B."/>
            <person name="Abdulazimova A."/>
            <person name="Shahmuradov I."/>
        </authorList>
    </citation>
    <scope>NUCLEOTIDE SEQUENCE [LARGE SCALE GENOMIC DNA]</scope>
    <source>
        <strain evidence="6">AG2017</strain>
        <strain evidence="8">cv. AG2017</strain>
        <tissue evidence="6">Leaf</tissue>
    </source>
</reference>
<reference evidence="5" key="2">
    <citation type="submission" date="2017-06" db="EMBL/GenBank/DDBJ databases">
        <title>The pomegranate genome and the genomics of punicalagin biosynthesis.</title>
        <authorList>
            <person name="Xu C."/>
        </authorList>
    </citation>
    <scope>NUCLEOTIDE SEQUENCE [LARGE SCALE GENOMIC DNA]</scope>
    <source>
        <tissue evidence="5">Fresh leaf</tissue>
    </source>
</reference>
<evidence type="ECO:0000313" key="5">
    <source>
        <dbReference type="EMBL" id="OWM66333.1"/>
    </source>
</evidence>
<dbReference type="SMART" id="SM00054">
    <property type="entry name" value="EFh"/>
    <property type="match status" value="3"/>
</dbReference>
<dbReference type="EMBL" id="PGOL01003342">
    <property type="protein sequence ID" value="PKI41599.1"/>
    <property type="molecule type" value="Genomic_DNA"/>
</dbReference>
<dbReference type="OrthoDB" id="26525at2759"/>
<dbReference type="PROSITE" id="PS50222">
    <property type="entry name" value="EF_HAND_2"/>
    <property type="match status" value="3"/>
</dbReference>
<sequence>MANDRHIKSPTKWFKSGLRLSFQSRLSRSRFRSRSRSGSSPSSSSQDELRGVFAHFDTDGDGKISASELRAYFRSVGEALSLSEAQGVINDHDTDGDGLIDFDDFVKLMKMEGGHGSVGDEQEEDLRRAFEMFEHEKGSGCITPKGLQMMLRRLGDSKSYDDCVAMIQVYDIDGNGVLDFHEFHQMMA</sequence>
<dbReference type="EMBL" id="MTKT01005554">
    <property type="protein sequence ID" value="OWM66333.1"/>
    <property type="molecule type" value="Genomic_DNA"/>
</dbReference>
<dbReference type="Pfam" id="PF13499">
    <property type="entry name" value="EF-hand_7"/>
    <property type="match status" value="1"/>
</dbReference>
<evidence type="ECO:0000313" key="8">
    <source>
        <dbReference type="Proteomes" id="UP000233551"/>
    </source>
</evidence>
<evidence type="ECO:0000256" key="2">
    <source>
        <dbReference type="ARBA" id="ARBA00022737"/>
    </source>
</evidence>
<dbReference type="InterPro" id="IPR011992">
    <property type="entry name" value="EF-hand-dom_pair"/>
</dbReference>
<dbReference type="PROSITE" id="PS00018">
    <property type="entry name" value="EF_HAND_1"/>
    <property type="match status" value="3"/>
</dbReference>
<dbReference type="GeneID" id="116202023"/>
<protein>
    <recommendedName>
        <fullName evidence="4">EF-hand domain-containing protein</fullName>
    </recommendedName>
</protein>
<dbReference type="GO" id="GO:0005509">
    <property type="term" value="F:calcium ion binding"/>
    <property type="evidence" value="ECO:0007669"/>
    <property type="project" value="InterPro"/>
</dbReference>
<keyword evidence="2" id="KW-0677">Repeat</keyword>
<evidence type="ECO:0000313" key="6">
    <source>
        <dbReference type="EMBL" id="PKI41599.1"/>
    </source>
</evidence>
<proteinExistence type="predicted"/>
<dbReference type="AlphaFoldDB" id="A0A218W1A7"/>
<accession>A0A218W1A7</accession>
<keyword evidence="8" id="KW-1185">Reference proteome</keyword>
<dbReference type="InterPro" id="IPR018247">
    <property type="entry name" value="EF_Hand_1_Ca_BS"/>
</dbReference>
<dbReference type="Gene3D" id="1.10.238.10">
    <property type="entry name" value="EF-hand"/>
    <property type="match status" value="2"/>
</dbReference>
<reference evidence="7" key="1">
    <citation type="journal article" date="2017" name="Plant J.">
        <title>The pomegranate (Punica granatum L.) genome and the genomics of punicalagin biosynthesis.</title>
        <authorList>
            <person name="Qin G."/>
            <person name="Xu C."/>
            <person name="Ming R."/>
            <person name="Tang H."/>
            <person name="Guyot R."/>
            <person name="Kramer E.M."/>
            <person name="Hu Y."/>
            <person name="Yi X."/>
            <person name="Qi Y."/>
            <person name="Xu X."/>
            <person name="Gao Z."/>
            <person name="Pan H."/>
            <person name="Jian J."/>
            <person name="Tian Y."/>
            <person name="Yue Z."/>
            <person name="Xu Y."/>
        </authorList>
    </citation>
    <scope>NUCLEOTIDE SEQUENCE [LARGE SCALE GENOMIC DNA]</scope>
    <source>
        <strain evidence="7">cv. Dabenzi</strain>
    </source>
</reference>
<gene>
    <name evidence="5" type="ORF">CDL15_Pgr013550</name>
    <name evidence="6" type="ORF">CRG98_037999</name>
</gene>
<keyword evidence="3" id="KW-0106">Calcium</keyword>